<name>A0ACB9FW08_9ASTR</name>
<gene>
    <name evidence="1" type="ORF">L1987_49898</name>
</gene>
<accession>A0ACB9FW08</accession>
<evidence type="ECO:0000313" key="2">
    <source>
        <dbReference type="Proteomes" id="UP001056120"/>
    </source>
</evidence>
<sequence length="116" mass="13084">MCKAPSIVFFDELGAVGRENGLIKGSGGWKLDTPYSKHSQFWLYASRETPEVHTKAWGWETLRNSACVLVPGGFGDRGVTGMILAAKKYNFDPVNEKPLPRRYEWVKLDALPRRVD</sequence>
<reference evidence="2" key="1">
    <citation type="journal article" date="2022" name="Mol. Ecol. Resour.">
        <title>The genomes of chicory, endive, great burdock and yacon provide insights into Asteraceae palaeo-polyploidization history and plant inulin production.</title>
        <authorList>
            <person name="Fan W."/>
            <person name="Wang S."/>
            <person name="Wang H."/>
            <person name="Wang A."/>
            <person name="Jiang F."/>
            <person name="Liu H."/>
            <person name="Zhao H."/>
            <person name="Xu D."/>
            <person name="Zhang Y."/>
        </authorList>
    </citation>
    <scope>NUCLEOTIDE SEQUENCE [LARGE SCALE GENOMIC DNA]</scope>
    <source>
        <strain evidence="2">cv. Yunnan</strain>
    </source>
</reference>
<reference evidence="1 2" key="2">
    <citation type="journal article" date="2022" name="Mol. Ecol. Resour.">
        <title>The genomes of chicory, endive, great burdock and yacon provide insights into Asteraceae paleo-polyploidization history and plant inulin production.</title>
        <authorList>
            <person name="Fan W."/>
            <person name="Wang S."/>
            <person name="Wang H."/>
            <person name="Wang A."/>
            <person name="Jiang F."/>
            <person name="Liu H."/>
            <person name="Zhao H."/>
            <person name="Xu D."/>
            <person name="Zhang Y."/>
        </authorList>
    </citation>
    <scope>NUCLEOTIDE SEQUENCE [LARGE SCALE GENOMIC DNA]</scope>
    <source>
        <strain evidence="2">cv. Yunnan</strain>
        <tissue evidence="1">Leaves</tissue>
    </source>
</reference>
<proteinExistence type="predicted"/>
<dbReference type="Proteomes" id="UP001056120">
    <property type="component" value="Linkage Group LG16"/>
</dbReference>
<protein>
    <submittedName>
        <fullName evidence="1">Uncharacterized protein</fullName>
    </submittedName>
</protein>
<dbReference type="EMBL" id="CM042033">
    <property type="protein sequence ID" value="KAI3775327.1"/>
    <property type="molecule type" value="Genomic_DNA"/>
</dbReference>
<comment type="caution">
    <text evidence="1">The sequence shown here is derived from an EMBL/GenBank/DDBJ whole genome shotgun (WGS) entry which is preliminary data.</text>
</comment>
<evidence type="ECO:0000313" key="1">
    <source>
        <dbReference type="EMBL" id="KAI3775327.1"/>
    </source>
</evidence>
<keyword evidence="2" id="KW-1185">Reference proteome</keyword>
<organism evidence="1 2">
    <name type="scientific">Smallanthus sonchifolius</name>
    <dbReference type="NCBI Taxonomy" id="185202"/>
    <lineage>
        <taxon>Eukaryota</taxon>
        <taxon>Viridiplantae</taxon>
        <taxon>Streptophyta</taxon>
        <taxon>Embryophyta</taxon>
        <taxon>Tracheophyta</taxon>
        <taxon>Spermatophyta</taxon>
        <taxon>Magnoliopsida</taxon>
        <taxon>eudicotyledons</taxon>
        <taxon>Gunneridae</taxon>
        <taxon>Pentapetalae</taxon>
        <taxon>asterids</taxon>
        <taxon>campanulids</taxon>
        <taxon>Asterales</taxon>
        <taxon>Asteraceae</taxon>
        <taxon>Asteroideae</taxon>
        <taxon>Heliantheae alliance</taxon>
        <taxon>Millerieae</taxon>
        <taxon>Smallanthus</taxon>
    </lineage>
</organism>